<keyword evidence="6" id="KW-1185">Reference proteome</keyword>
<evidence type="ECO:0000256" key="4">
    <source>
        <dbReference type="SAM" id="MobiDB-lite"/>
    </source>
</evidence>
<keyword evidence="1" id="KW-0677">Repeat</keyword>
<name>A0A8S4A801_9EUPU</name>
<dbReference type="Pfam" id="PF00023">
    <property type="entry name" value="Ank"/>
    <property type="match status" value="1"/>
</dbReference>
<evidence type="ECO:0000256" key="1">
    <source>
        <dbReference type="ARBA" id="ARBA00022737"/>
    </source>
</evidence>
<dbReference type="InterPro" id="IPR002110">
    <property type="entry name" value="Ankyrin_rpt"/>
</dbReference>
<evidence type="ECO:0000256" key="2">
    <source>
        <dbReference type="ARBA" id="ARBA00023043"/>
    </source>
</evidence>
<feature type="repeat" description="ANK" evidence="3">
    <location>
        <begin position="86"/>
        <end position="118"/>
    </location>
</feature>
<dbReference type="PRINTS" id="PR01415">
    <property type="entry name" value="ANKYRIN"/>
</dbReference>
<feature type="repeat" description="ANK" evidence="3">
    <location>
        <begin position="152"/>
        <end position="174"/>
    </location>
</feature>
<sequence length="219" mass="24449">MEPDNFAEDAGDAASDNNSNIVDIGEPRLWKSYWEEDEDDVIDFTEEEVKNDPAKRILWAAENNHLEIVSELLTSDPGLVHSKDTDLYTPLHRASYNNHEEMAKLLLSNGADVASKTADGWQPLHSASRWNSVETAQVLINCGADVNARTNGGLTPLHMAASEPENEQMLELLLTDPCIDTNIRSRAGETAKDICQRCSPHYKLFDLLEDNVTELNEEL</sequence>
<keyword evidence="2 3" id="KW-0040">ANK repeat</keyword>
<dbReference type="PROSITE" id="PS50088">
    <property type="entry name" value="ANK_REPEAT"/>
    <property type="match status" value="3"/>
</dbReference>
<dbReference type="OrthoDB" id="19174at2759"/>
<protein>
    <recommendedName>
        <fullName evidence="7">Ankyrin repeat domain-containing protein 49</fullName>
    </recommendedName>
</protein>
<feature type="repeat" description="ANK" evidence="3">
    <location>
        <begin position="119"/>
        <end position="151"/>
    </location>
</feature>
<dbReference type="PANTHER" id="PTHR24189">
    <property type="entry name" value="MYOTROPHIN"/>
    <property type="match status" value="1"/>
</dbReference>
<dbReference type="PANTHER" id="PTHR24189:SF73">
    <property type="entry name" value="ANKYRIN REPEAT AND SOCS BOX-CONTAINING 15B"/>
    <property type="match status" value="1"/>
</dbReference>
<reference evidence="5" key="1">
    <citation type="submission" date="2021-04" db="EMBL/GenBank/DDBJ databases">
        <authorList>
            <consortium name="Molecular Ecology Group"/>
        </authorList>
    </citation>
    <scope>NUCLEOTIDE SEQUENCE</scope>
</reference>
<feature type="compositionally biased region" description="Acidic residues" evidence="4">
    <location>
        <begin position="1"/>
        <end position="11"/>
    </location>
</feature>
<dbReference type="SMART" id="SM00248">
    <property type="entry name" value="ANK"/>
    <property type="match status" value="4"/>
</dbReference>
<dbReference type="Pfam" id="PF13637">
    <property type="entry name" value="Ank_4"/>
    <property type="match status" value="1"/>
</dbReference>
<dbReference type="EMBL" id="CAJHNH020008506">
    <property type="protein sequence ID" value="CAG5136225.1"/>
    <property type="molecule type" value="Genomic_DNA"/>
</dbReference>
<evidence type="ECO:0000313" key="6">
    <source>
        <dbReference type="Proteomes" id="UP000678393"/>
    </source>
</evidence>
<comment type="caution">
    <text evidence="5">The sequence shown here is derived from an EMBL/GenBank/DDBJ whole genome shotgun (WGS) entry which is preliminary data.</text>
</comment>
<dbReference type="InterPro" id="IPR036770">
    <property type="entry name" value="Ankyrin_rpt-contain_sf"/>
</dbReference>
<proteinExistence type="predicted"/>
<organism evidence="5 6">
    <name type="scientific">Candidula unifasciata</name>
    <dbReference type="NCBI Taxonomy" id="100452"/>
    <lineage>
        <taxon>Eukaryota</taxon>
        <taxon>Metazoa</taxon>
        <taxon>Spiralia</taxon>
        <taxon>Lophotrochozoa</taxon>
        <taxon>Mollusca</taxon>
        <taxon>Gastropoda</taxon>
        <taxon>Heterobranchia</taxon>
        <taxon>Euthyneura</taxon>
        <taxon>Panpulmonata</taxon>
        <taxon>Eupulmonata</taxon>
        <taxon>Stylommatophora</taxon>
        <taxon>Helicina</taxon>
        <taxon>Helicoidea</taxon>
        <taxon>Geomitridae</taxon>
        <taxon>Candidula</taxon>
    </lineage>
</organism>
<evidence type="ECO:0000313" key="5">
    <source>
        <dbReference type="EMBL" id="CAG5136225.1"/>
    </source>
</evidence>
<dbReference type="AlphaFoldDB" id="A0A8S4A801"/>
<accession>A0A8S4A801</accession>
<dbReference type="InterPro" id="IPR050745">
    <property type="entry name" value="Multifunctional_regulatory"/>
</dbReference>
<dbReference type="Gene3D" id="1.25.40.20">
    <property type="entry name" value="Ankyrin repeat-containing domain"/>
    <property type="match status" value="1"/>
</dbReference>
<dbReference type="PROSITE" id="PS50297">
    <property type="entry name" value="ANK_REP_REGION"/>
    <property type="match status" value="3"/>
</dbReference>
<gene>
    <name evidence="5" type="ORF">CUNI_LOCUS21783</name>
</gene>
<evidence type="ECO:0008006" key="7">
    <source>
        <dbReference type="Google" id="ProtNLM"/>
    </source>
</evidence>
<dbReference type="Proteomes" id="UP000678393">
    <property type="component" value="Unassembled WGS sequence"/>
</dbReference>
<evidence type="ECO:0000256" key="3">
    <source>
        <dbReference type="PROSITE-ProRule" id="PRU00023"/>
    </source>
</evidence>
<dbReference type="SUPFAM" id="SSF48403">
    <property type="entry name" value="Ankyrin repeat"/>
    <property type="match status" value="1"/>
</dbReference>
<feature type="region of interest" description="Disordered" evidence="4">
    <location>
        <begin position="1"/>
        <end position="21"/>
    </location>
</feature>